<reference evidence="3 4" key="1">
    <citation type="submission" date="2018-10" db="EMBL/GenBank/DDBJ databases">
        <title>A high-quality apple genome assembly.</title>
        <authorList>
            <person name="Hu J."/>
        </authorList>
    </citation>
    <scope>NUCLEOTIDE SEQUENCE [LARGE SCALE GENOMIC DNA]</scope>
    <source>
        <strain evidence="4">cv. HFTH1</strain>
        <tissue evidence="3">Young leaf</tissue>
    </source>
</reference>
<evidence type="ECO:0000313" key="3">
    <source>
        <dbReference type="EMBL" id="RXH89729.1"/>
    </source>
</evidence>
<dbReference type="PANTHER" id="PTHR47926">
    <property type="entry name" value="PENTATRICOPEPTIDE REPEAT-CONTAINING PROTEIN"/>
    <property type="match status" value="1"/>
</dbReference>
<dbReference type="GO" id="GO:0003723">
    <property type="term" value="F:RNA binding"/>
    <property type="evidence" value="ECO:0007669"/>
    <property type="project" value="InterPro"/>
</dbReference>
<sequence>MYVKCGVLEYAGKVFHGMPQRDMVSWNTMVFGFAGGGKMRFAQSFFDAMPERDVVLWNSLISGYLQNGEYWKSVEVYVKMVSVVKMGFDIDVVTGSALVDMYGKCKQLDSALKAFRELPEKNWVSWSAVIAGSVQNDRFVKGIELFDEMQKAGVGLFQLLWKSDLGFDEITLSGARRACAGIKGHLEELQLQVLVVKCSLRSNKCVANAMLDMYAYGQNENEKETLSFFVSMLRSWMELDEFTFGSVPKVCAEPDNFTYAAVLDTCANLATVGLGRQIHAQIIKHELQSDLENVEPNHATFVSVLRACGHIGHAEKGLHCFRAMLSTYGLHPQLEHYSCMVVVDIIGRSGQVHEALRLIEDMPFEADDVIWRTLHSICKLHGNVKVAAKAASAILQLDPQDSSTYVLPSNIYAETGMWGEVSKMRKTVRHGRPKKEPGCSWIEVKDEVHAFLVGDKAHPRCKDAYEKLDLLVAEMTRVGYSIGQKSILWLMRRWESRSFLKMSSKLACKMCV</sequence>
<dbReference type="PANTHER" id="PTHR47926:SF406">
    <property type="entry name" value="REPEAT (PPR) SUPERFAMILY PROTEIN, PUTATIVE-RELATED"/>
    <property type="match status" value="1"/>
</dbReference>
<keyword evidence="1" id="KW-0677">Repeat</keyword>
<gene>
    <name evidence="3" type="ORF">DVH24_032086</name>
</gene>
<comment type="caution">
    <text evidence="3">The sequence shown here is derived from an EMBL/GenBank/DDBJ whole genome shotgun (WGS) entry which is preliminary data.</text>
</comment>
<dbReference type="InterPro" id="IPR046848">
    <property type="entry name" value="E_motif"/>
</dbReference>
<feature type="repeat" description="PPR" evidence="2">
    <location>
        <begin position="22"/>
        <end position="56"/>
    </location>
</feature>
<feature type="repeat" description="PPR" evidence="2">
    <location>
        <begin position="122"/>
        <end position="156"/>
    </location>
</feature>
<keyword evidence="4" id="KW-1185">Reference proteome</keyword>
<dbReference type="Pfam" id="PF01535">
    <property type="entry name" value="PPR"/>
    <property type="match status" value="4"/>
</dbReference>
<evidence type="ECO:0008006" key="5">
    <source>
        <dbReference type="Google" id="ProtNLM"/>
    </source>
</evidence>
<dbReference type="NCBIfam" id="TIGR00756">
    <property type="entry name" value="PPR"/>
    <property type="match status" value="1"/>
</dbReference>
<dbReference type="InterPro" id="IPR011990">
    <property type="entry name" value="TPR-like_helical_dom_sf"/>
</dbReference>
<dbReference type="InterPro" id="IPR046960">
    <property type="entry name" value="PPR_At4g14850-like_plant"/>
</dbReference>
<name>A0A498J1X4_MALDO</name>
<dbReference type="Proteomes" id="UP000290289">
    <property type="component" value="Chromosome 9"/>
</dbReference>
<proteinExistence type="predicted"/>
<dbReference type="PROSITE" id="PS51375">
    <property type="entry name" value="PPR"/>
    <property type="match status" value="2"/>
</dbReference>
<dbReference type="STRING" id="3750.A0A498J1X4"/>
<dbReference type="GO" id="GO:0009451">
    <property type="term" value="P:RNA modification"/>
    <property type="evidence" value="ECO:0007669"/>
    <property type="project" value="InterPro"/>
</dbReference>
<dbReference type="EMBL" id="RDQH01000335">
    <property type="protein sequence ID" value="RXH89729.1"/>
    <property type="molecule type" value="Genomic_DNA"/>
</dbReference>
<evidence type="ECO:0000256" key="1">
    <source>
        <dbReference type="ARBA" id="ARBA00022737"/>
    </source>
</evidence>
<dbReference type="InterPro" id="IPR002885">
    <property type="entry name" value="PPR_rpt"/>
</dbReference>
<protein>
    <recommendedName>
        <fullName evidence="5">DYW domain-containing protein</fullName>
    </recommendedName>
</protein>
<dbReference type="Pfam" id="PF20431">
    <property type="entry name" value="E_motif"/>
    <property type="match status" value="1"/>
</dbReference>
<evidence type="ECO:0000313" key="4">
    <source>
        <dbReference type="Proteomes" id="UP000290289"/>
    </source>
</evidence>
<dbReference type="FunFam" id="1.25.40.10:FF:000158">
    <property type="entry name" value="pentatricopeptide repeat-containing protein At2g33680"/>
    <property type="match status" value="1"/>
</dbReference>
<dbReference type="GO" id="GO:0099402">
    <property type="term" value="P:plant organ development"/>
    <property type="evidence" value="ECO:0007669"/>
    <property type="project" value="UniProtKB-ARBA"/>
</dbReference>
<organism evidence="3 4">
    <name type="scientific">Malus domestica</name>
    <name type="common">Apple</name>
    <name type="synonym">Pyrus malus</name>
    <dbReference type="NCBI Taxonomy" id="3750"/>
    <lineage>
        <taxon>Eukaryota</taxon>
        <taxon>Viridiplantae</taxon>
        <taxon>Streptophyta</taxon>
        <taxon>Embryophyta</taxon>
        <taxon>Tracheophyta</taxon>
        <taxon>Spermatophyta</taxon>
        <taxon>Magnoliopsida</taxon>
        <taxon>eudicotyledons</taxon>
        <taxon>Gunneridae</taxon>
        <taxon>Pentapetalae</taxon>
        <taxon>rosids</taxon>
        <taxon>fabids</taxon>
        <taxon>Rosales</taxon>
        <taxon>Rosaceae</taxon>
        <taxon>Amygdaloideae</taxon>
        <taxon>Maleae</taxon>
        <taxon>Malus</taxon>
    </lineage>
</organism>
<dbReference type="Gene3D" id="1.25.40.10">
    <property type="entry name" value="Tetratricopeptide repeat domain"/>
    <property type="match status" value="3"/>
</dbReference>
<accession>A0A498J1X4</accession>
<dbReference type="AlphaFoldDB" id="A0A498J1X4"/>
<evidence type="ECO:0000256" key="2">
    <source>
        <dbReference type="PROSITE-ProRule" id="PRU00708"/>
    </source>
</evidence>